<dbReference type="PANTHER" id="PTHR48107:SF16">
    <property type="entry name" value="NADPH-DEPENDENT ALDEHYDE REDUCTASE 1, CHLOROPLASTIC"/>
    <property type="match status" value="1"/>
</dbReference>
<dbReference type="Proteomes" id="UP000183413">
    <property type="component" value="Unassembled WGS sequence"/>
</dbReference>
<dbReference type="InterPro" id="IPR036291">
    <property type="entry name" value="NAD(P)-bd_dom_sf"/>
</dbReference>
<feature type="region of interest" description="Disordered" evidence="3">
    <location>
        <begin position="1"/>
        <end position="35"/>
    </location>
</feature>
<dbReference type="Gene3D" id="3.40.50.720">
    <property type="entry name" value="NAD(P)-binding Rossmann-like Domain"/>
    <property type="match status" value="1"/>
</dbReference>
<dbReference type="InterPro" id="IPR020904">
    <property type="entry name" value="Sc_DH/Rdtase_CS"/>
</dbReference>
<comment type="similarity">
    <text evidence="1">Belongs to the short-chain dehydrogenases/reductases (SDR) family.</text>
</comment>
<name>A0A1I5GEE9_9ACTN</name>
<dbReference type="eggNOG" id="COG1028">
    <property type="taxonomic scope" value="Bacteria"/>
</dbReference>
<dbReference type="FunFam" id="3.40.50.720:FF:000084">
    <property type="entry name" value="Short-chain dehydrogenase reductase"/>
    <property type="match status" value="1"/>
</dbReference>
<protein>
    <submittedName>
        <fullName evidence="4">NAD(P)-dependent dehydrogenase, short-chain alcohol dehydrogenase family</fullName>
    </submittedName>
</protein>
<dbReference type="GO" id="GO:0016614">
    <property type="term" value="F:oxidoreductase activity, acting on CH-OH group of donors"/>
    <property type="evidence" value="ECO:0007669"/>
    <property type="project" value="UniProtKB-ARBA"/>
</dbReference>
<dbReference type="PRINTS" id="PR00081">
    <property type="entry name" value="GDHRDH"/>
</dbReference>
<dbReference type="PANTHER" id="PTHR48107">
    <property type="entry name" value="NADPH-DEPENDENT ALDEHYDE REDUCTASE-LIKE PROTEIN, CHLOROPLASTIC-RELATED"/>
    <property type="match status" value="1"/>
</dbReference>
<evidence type="ECO:0000313" key="5">
    <source>
        <dbReference type="Proteomes" id="UP000183413"/>
    </source>
</evidence>
<dbReference type="InParanoid" id="A0A1I5GEE9"/>
<proteinExistence type="inferred from homology"/>
<dbReference type="STRING" id="1993.SAMN04489713_105160"/>
<keyword evidence="2" id="KW-0560">Oxidoreductase</keyword>
<accession>A0A1I5GEE9</accession>
<dbReference type="PROSITE" id="PS00061">
    <property type="entry name" value="ADH_SHORT"/>
    <property type="match status" value="1"/>
</dbReference>
<reference evidence="4 5" key="1">
    <citation type="submission" date="2016-10" db="EMBL/GenBank/DDBJ databases">
        <authorList>
            <person name="de Groot N.N."/>
        </authorList>
    </citation>
    <scope>NUCLEOTIDE SEQUENCE [LARGE SCALE GENOMIC DNA]</scope>
    <source>
        <strain evidence="4 5">DSM 43067</strain>
    </source>
</reference>
<evidence type="ECO:0000256" key="2">
    <source>
        <dbReference type="ARBA" id="ARBA00023002"/>
    </source>
</evidence>
<keyword evidence="5" id="KW-1185">Reference proteome</keyword>
<dbReference type="EMBL" id="FOVH01000005">
    <property type="protein sequence ID" value="SFO34239.1"/>
    <property type="molecule type" value="Genomic_DNA"/>
</dbReference>
<evidence type="ECO:0000313" key="4">
    <source>
        <dbReference type="EMBL" id="SFO34239.1"/>
    </source>
</evidence>
<gene>
    <name evidence="4" type="ORF">SAMN04489713_105160</name>
</gene>
<evidence type="ECO:0000256" key="1">
    <source>
        <dbReference type="ARBA" id="ARBA00006484"/>
    </source>
</evidence>
<dbReference type="AlphaFoldDB" id="A0A1I5GEE9"/>
<dbReference type="SUPFAM" id="SSF51735">
    <property type="entry name" value="NAD(P)-binding Rossmann-fold domains"/>
    <property type="match status" value="1"/>
</dbReference>
<evidence type="ECO:0000256" key="3">
    <source>
        <dbReference type="SAM" id="MobiDB-lite"/>
    </source>
</evidence>
<organism evidence="4 5">
    <name type="scientific">Actinomadura madurae</name>
    <dbReference type="NCBI Taxonomy" id="1993"/>
    <lineage>
        <taxon>Bacteria</taxon>
        <taxon>Bacillati</taxon>
        <taxon>Actinomycetota</taxon>
        <taxon>Actinomycetes</taxon>
        <taxon>Streptosporangiales</taxon>
        <taxon>Thermomonosporaceae</taxon>
        <taxon>Actinomadura</taxon>
    </lineage>
</organism>
<dbReference type="InterPro" id="IPR002347">
    <property type="entry name" value="SDR_fam"/>
</dbReference>
<dbReference type="Pfam" id="PF13561">
    <property type="entry name" value="adh_short_C2"/>
    <property type="match status" value="1"/>
</dbReference>
<sequence>MLPVTQGMRQHMSERPAQSQSYPGRTGDMAPEPRDEMLDYTGRDLLRGRRALITGGDSGIGRATAVAFAKEGADVAITYLEEEDDARHTASLVEAAGRRCVTFGGDLAEERHCREVVEHTVRRLGGLDLLVLHHGTQTPVKDVREIDNAQLRRTFDVNVFALFWIVQEALDHLGPGSNIIITGSINGLRGNKTLIDYSASKAAAMALTTCLAQNLMDRDIRVNCVAPGPVWTPLIPATFDEERVESFGQQAPMGRAADPDEIAPSYVFFAANRLSSYYTGQTLVPAGGEIHPG</sequence>